<keyword evidence="2" id="KW-1185">Reference proteome</keyword>
<dbReference type="RefSeq" id="WP_093014571.1">
    <property type="nucleotide sequence ID" value="NZ_FOXV01000013.1"/>
</dbReference>
<accession>A0A1I5ZZY3</accession>
<dbReference type="Proteomes" id="UP000243106">
    <property type="component" value="Unassembled WGS sequence"/>
</dbReference>
<protein>
    <submittedName>
        <fullName evidence="1">Uncharacterized protein</fullName>
    </submittedName>
</protein>
<proteinExistence type="predicted"/>
<evidence type="ECO:0000313" key="2">
    <source>
        <dbReference type="Proteomes" id="UP000243106"/>
    </source>
</evidence>
<gene>
    <name evidence="1" type="ORF">SAMN05421853_11392</name>
</gene>
<organism evidence="1 2">
    <name type="scientific">Roseivivax halotolerans</name>
    <dbReference type="NCBI Taxonomy" id="93684"/>
    <lineage>
        <taxon>Bacteria</taxon>
        <taxon>Pseudomonadati</taxon>
        <taxon>Pseudomonadota</taxon>
        <taxon>Alphaproteobacteria</taxon>
        <taxon>Rhodobacterales</taxon>
        <taxon>Roseobacteraceae</taxon>
        <taxon>Roseivivax</taxon>
    </lineage>
</organism>
<name>A0A1I5ZZY3_9RHOB</name>
<dbReference type="EMBL" id="FOXV01000013">
    <property type="protein sequence ID" value="SFQ62054.1"/>
    <property type="molecule type" value="Genomic_DNA"/>
</dbReference>
<reference evidence="2" key="1">
    <citation type="submission" date="2016-10" db="EMBL/GenBank/DDBJ databases">
        <authorList>
            <person name="Varghese N."/>
            <person name="Submissions S."/>
        </authorList>
    </citation>
    <scope>NUCLEOTIDE SEQUENCE [LARGE SCALE GENOMIC DNA]</scope>
    <source>
        <strain evidence="2">JCM 10271</strain>
    </source>
</reference>
<evidence type="ECO:0000313" key="1">
    <source>
        <dbReference type="EMBL" id="SFQ62054.1"/>
    </source>
</evidence>
<sequence>MSDIPRPLPVTDGIVLDDQEALAPGFSPADAARLVQEFDTDIAPPYRAATAPASELEEGTPPAFVDMAEVDRDFDAY</sequence>
<dbReference type="STRING" id="93684.SAMN05421853_11392"/>
<dbReference type="AlphaFoldDB" id="A0A1I5ZZY3"/>